<proteinExistence type="predicted"/>
<keyword evidence="2" id="KW-1185">Reference proteome</keyword>
<gene>
    <name evidence="1" type="ORF">OPT61_g6225</name>
</gene>
<evidence type="ECO:0000313" key="1">
    <source>
        <dbReference type="EMBL" id="KAJ8111097.1"/>
    </source>
</evidence>
<sequence>MLEIVHVQHLTEKSLKPSPSASVISESRSDPKHAAVMQASGAQRAHSTCQTPVSCPSISEEGTEGKTNQSLVTLAGQPVAGQRGTVDQLIVVTCAAEFW</sequence>
<accession>A0ACC2I7Q8</accession>
<name>A0ACC2I7Q8_9PLEO</name>
<protein>
    <submittedName>
        <fullName evidence="1">Uncharacterized protein</fullName>
    </submittedName>
</protein>
<dbReference type="Proteomes" id="UP001153331">
    <property type="component" value="Unassembled WGS sequence"/>
</dbReference>
<reference evidence="1" key="1">
    <citation type="submission" date="2022-11" db="EMBL/GenBank/DDBJ databases">
        <title>Genome Sequence of Boeremia exigua.</title>
        <authorList>
            <person name="Buettner E."/>
        </authorList>
    </citation>
    <scope>NUCLEOTIDE SEQUENCE</scope>
    <source>
        <strain evidence="1">CU02</strain>
    </source>
</reference>
<dbReference type="EMBL" id="JAPHNI010000437">
    <property type="protein sequence ID" value="KAJ8111097.1"/>
    <property type="molecule type" value="Genomic_DNA"/>
</dbReference>
<organism evidence="1 2">
    <name type="scientific">Boeremia exigua</name>
    <dbReference type="NCBI Taxonomy" id="749465"/>
    <lineage>
        <taxon>Eukaryota</taxon>
        <taxon>Fungi</taxon>
        <taxon>Dikarya</taxon>
        <taxon>Ascomycota</taxon>
        <taxon>Pezizomycotina</taxon>
        <taxon>Dothideomycetes</taxon>
        <taxon>Pleosporomycetidae</taxon>
        <taxon>Pleosporales</taxon>
        <taxon>Pleosporineae</taxon>
        <taxon>Didymellaceae</taxon>
        <taxon>Boeremia</taxon>
    </lineage>
</organism>
<comment type="caution">
    <text evidence="1">The sequence shown here is derived from an EMBL/GenBank/DDBJ whole genome shotgun (WGS) entry which is preliminary data.</text>
</comment>
<evidence type="ECO:0000313" key="2">
    <source>
        <dbReference type="Proteomes" id="UP001153331"/>
    </source>
</evidence>